<dbReference type="PANTHER" id="PTHR46889:SF7">
    <property type="entry name" value="TRANSPOSASE FOR INSERTION SEQUENCE ELEMENT IS904"/>
    <property type="match status" value="1"/>
</dbReference>
<dbReference type="EMBL" id="CABL01000019">
    <property type="protein sequence ID" value="CBH76391.1"/>
    <property type="molecule type" value="Genomic_DNA"/>
</dbReference>
<name>E6PIV0_9ZZZZ</name>
<sequence length="286" mass="32673">MIDREADLSLTRQAELLDLSRSGLYYEPKPISAKDLELTRCIDRLHTDWPFMGARMLRDRLKIDGYTVGRQHVARLMRLMGIEALYRKKATTKRNPEHAVFPYLLRNLTIERPNHVWCADISYIPMRQGFLYLFAVLDWATRRVLAWRLSNTLTTDFCIEAVEEAIATHGKPENFNTDQGSQFTDGEFVKLIRETHGIALSMDGKGCWRDNVFVERFWRSTKYEEVYLHAYESGSQARAGIGKYITFYNGARPHSALDGQTPGAAYFTTLAAARAVLLAETPLIGA</sequence>
<dbReference type="InterPro" id="IPR048020">
    <property type="entry name" value="Transpos_IS3"/>
</dbReference>
<proteinExistence type="predicted"/>
<protein>
    <submittedName>
        <fullName evidence="2">Transposase of ISCARN51, ORFB, IS3 family IS150 group</fullName>
    </submittedName>
</protein>
<dbReference type="Gene3D" id="3.30.420.10">
    <property type="entry name" value="Ribonuclease H-like superfamily/Ribonuclease H"/>
    <property type="match status" value="1"/>
</dbReference>
<dbReference type="PANTHER" id="PTHR46889">
    <property type="entry name" value="TRANSPOSASE INSF FOR INSERTION SEQUENCE IS3B-RELATED"/>
    <property type="match status" value="1"/>
</dbReference>
<gene>
    <name evidence="2" type="ORF">CARN1_0871</name>
</gene>
<dbReference type="GO" id="GO:0003676">
    <property type="term" value="F:nucleic acid binding"/>
    <property type="evidence" value="ECO:0007669"/>
    <property type="project" value="InterPro"/>
</dbReference>
<dbReference type="GO" id="GO:0015074">
    <property type="term" value="P:DNA integration"/>
    <property type="evidence" value="ECO:0007669"/>
    <property type="project" value="InterPro"/>
</dbReference>
<feature type="domain" description="Integrase catalytic" evidence="1">
    <location>
        <begin position="109"/>
        <end position="270"/>
    </location>
</feature>
<dbReference type="PROSITE" id="PS50994">
    <property type="entry name" value="INTEGRASE"/>
    <property type="match status" value="1"/>
</dbReference>
<dbReference type="Pfam" id="PF00665">
    <property type="entry name" value="rve"/>
    <property type="match status" value="1"/>
</dbReference>
<dbReference type="Pfam" id="PF13276">
    <property type="entry name" value="HTH_21"/>
    <property type="match status" value="1"/>
</dbReference>
<evidence type="ECO:0000259" key="1">
    <source>
        <dbReference type="PROSITE" id="PS50994"/>
    </source>
</evidence>
<dbReference type="InterPro" id="IPR001584">
    <property type="entry name" value="Integrase_cat-core"/>
</dbReference>
<dbReference type="NCBIfam" id="NF033516">
    <property type="entry name" value="transpos_IS3"/>
    <property type="match status" value="1"/>
</dbReference>
<organism evidence="2">
    <name type="scientific">mine drainage metagenome</name>
    <dbReference type="NCBI Taxonomy" id="410659"/>
    <lineage>
        <taxon>unclassified sequences</taxon>
        <taxon>metagenomes</taxon>
        <taxon>ecological metagenomes</taxon>
    </lineage>
</organism>
<evidence type="ECO:0000313" key="2">
    <source>
        <dbReference type="EMBL" id="CBH76391.1"/>
    </source>
</evidence>
<dbReference type="InterPro" id="IPR025948">
    <property type="entry name" value="HTH-like_dom"/>
</dbReference>
<comment type="caution">
    <text evidence="2">The sequence shown here is derived from an EMBL/GenBank/DDBJ whole genome shotgun (WGS) entry which is preliminary data.</text>
</comment>
<accession>E6PIV0</accession>
<dbReference type="InterPro" id="IPR012337">
    <property type="entry name" value="RNaseH-like_sf"/>
</dbReference>
<dbReference type="AlphaFoldDB" id="E6PIV0"/>
<dbReference type="InterPro" id="IPR036397">
    <property type="entry name" value="RNaseH_sf"/>
</dbReference>
<dbReference type="InterPro" id="IPR050900">
    <property type="entry name" value="Transposase_IS3/IS150/IS904"/>
</dbReference>
<reference evidence="2" key="1">
    <citation type="submission" date="2009-10" db="EMBL/GenBank/DDBJ databases">
        <title>Diversity of trophic interactions inside an arsenic-rich microbial ecosystem.</title>
        <authorList>
            <person name="Bertin P.N."/>
            <person name="Heinrich-Salmeron A."/>
            <person name="Pelletier E."/>
            <person name="Goulhen-Chollet F."/>
            <person name="Arsene-Ploetze F."/>
            <person name="Gallien S."/>
            <person name="Calteau A."/>
            <person name="Vallenet D."/>
            <person name="Casiot C."/>
            <person name="Chane-Woon-Ming B."/>
            <person name="Giloteaux L."/>
            <person name="Barakat M."/>
            <person name="Bonnefoy V."/>
            <person name="Bruneel O."/>
            <person name="Chandler M."/>
            <person name="Cleiss J."/>
            <person name="Duran R."/>
            <person name="Elbaz-Poulichet F."/>
            <person name="Fonknechten N."/>
            <person name="Lauga B."/>
            <person name="Mornico D."/>
            <person name="Ortet P."/>
            <person name="Schaeffer C."/>
            <person name="Siguier P."/>
            <person name="Alexander Thil Smith A."/>
            <person name="Van Dorsselaer A."/>
            <person name="Weissenbach J."/>
            <person name="Medigue C."/>
            <person name="Le Paslier D."/>
        </authorList>
    </citation>
    <scope>NUCLEOTIDE SEQUENCE</scope>
</reference>
<dbReference type="SUPFAM" id="SSF53098">
    <property type="entry name" value="Ribonuclease H-like"/>
    <property type="match status" value="1"/>
</dbReference>